<dbReference type="Gene3D" id="3.40.50.720">
    <property type="entry name" value="NAD(P)-binding Rossmann-like Domain"/>
    <property type="match status" value="2"/>
</dbReference>
<feature type="domain" description="Polysaccharide biosynthesis protein CapD-like" evidence="3">
    <location>
        <begin position="256"/>
        <end position="533"/>
    </location>
</feature>
<dbReference type="RefSeq" id="WP_343974124.1">
    <property type="nucleotide sequence ID" value="NZ_BAAAJG010000005.1"/>
</dbReference>
<keyword evidence="2" id="KW-1133">Transmembrane helix</keyword>
<dbReference type="Pfam" id="PF02719">
    <property type="entry name" value="Polysacc_synt_2"/>
    <property type="match status" value="1"/>
</dbReference>
<dbReference type="PANTHER" id="PTHR43318:SF1">
    <property type="entry name" value="POLYSACCHARIDE BIOSYNTHESIS PROTEIN EPSC-RELATED"/>
    <property type="match status" value="1"/>
</dbReference>
<evidence type="ECO:0000256" key="1">
    <source>
        <dbReference type="ARBA" id="ARBA00007430"/>
    </source>
</evidence>
<feature type="transmembrane region" description="Helical" evidence="2">
    <location>
        <begin position="16"/>
        <end position="38"/>
    </location>
</feature>
<dbReference type="InterPro" id="IPR003869">
    <property type="entry name" value="Polysac_CapD-like"/>
</dbReference>
<evidence type="ECO:0000313" key="5">
    <source>
        <dbReference type="Proteomes" id="UP001597145"/>
    </source>
</evidence>
<protein>
    <submittedName>
        <fullName evidence="4">Nucleoside-diphosphate sugar epimerase/dehydratase</fullName>
    </submittedName>
</protein>
<evidence type="ECO:0000313" key="4">
    <source>
        <dbReference type="EMBL" id="MFD1534106.1"/>
    </source>
</evidence>
<organism evidence="4 5">
    <name type="scientific">Pseudonocardia aurantiaca</name>
    <dbReference type="NCBI Taxonomy" id="75290"/>
    <lineage>
        <taxon>Bacteria</taxon>
        <taxon>Bacillati</taxon>
        <taxon>Actinomycetota</taxon>
        <taxon>Actinomycetes</taxon>
        <taxon>Pseudonocardiales</taxon>
        <taxon>Pseudonocardiaceae</taxon>
        <taxon>Pseudonocardia</taxon>
    </lineage>
</organism>
<reference evidence="5" key="1">
    <citation type="journal article" date="2019" name="Int. J. Syst. Evol. Microbiol.">
        <title>The Global Catalogue of Microorganisms (GCM) 10K type strain sequencing project: providing services to taxonomists for standard genome sequencing and annotation.</title>
        <authorList>
            <consortium name="The Broad Institute Genomics Platform"/>
            <consortium name="The Broad Institute Genome Sequencing Center for Infectious Disease"/>
            <person name="Wu L."/>
            <person name="Ma J."/>
        </authorList>
    </citation>
    <scope>NUCLEOTIDE SEQUENCE [LARGE SCALE GENOMIC DNA]</scope>
    <source>
        <strain evidence="5">JCM 12165</strain>
    </source>
</reference>
<sequence>MLRYELDLQQIADANLGLITFLAVAGVPLVGAAFQVYWGRDSIGTVEDAINVSIATGVVGGVLFGVNILSSSPLVPRSVPLIATLIALLIAVGARVAVRLYRERNARPDRHSSQRVIIFGAGVDGRQLVRSMLSDQDSGYLPVALLDDAPDLRNRRVAGVSVRGTHSDLAEIAAATRADLLVVARREADAGIVRTLARAATESGLGVKVLPPLAELLRPWVGHADLRDLDITDLLGRRPVDIDLAAIAGYLTGRRVLVTGAGGSIGSELCRQIHRFEPAELLMLDRDESALHGTQLSIHGTALLDSPDLILADIRDAETINAIFKERRPHVVFHAAALKHLPLLEQYPEEAWKSNVVGTRTVLEAARLADVERFVNISTDKAANPISVLGRSKRIGERLVAHVAAEAEGTLLSVRFGNVLGSRGSVLTTFAEQIAAGIPITVTHPDVTRFFMTIPEAVQLVIYAAAIGRPGEALVLDMGAPVRIADVAHQLMDIAGRNVEVVYTGLRDGEKLHEELFGVGELDDRPIHPSISHVTVPAIDPSYADECALRLGAGDAMVVLTGGVAGRLDGSDRRWQPV</sequence>
<dbReference type="PANTHER" id="PTHR43318">
    <property type="entry name" value="UDP-N-ACETYLGLUCOSAMINE 4,6-DEHYDRATASE"/>
    <property type="match status" value="1"/>
</dbReference>
<dbReference type="Pfam" id="PF13727">
    <property type="entry name" value="CoA_binding_3"/>
    <property type="match status" value="1"/>
</dbReference>
<feature type="transmembrane region" description="Helical" evidence="2">
    <location>
        <begin position="81"/>
        <end position="101"/>
    </location>
</feature>
<dbReference type="InterPro" id="IPR051203">
    <property type="entry name" value="Polysaccharide_Synthase-Rel"/>
</dbReference>
<comment type="caution">
    <text evidence="4">The sequence shown here is derived from an EMBL/GenBank/DDBJ whole genome shotgun (WGS) entry which is preliminary data.</text>
</comment>
<dbReference type="SUPFAM" id="SSF51735">
    <property type="entry name" value="NAD(P)-binding Rossmann-fold domains"/>
    <property type="match status" value="2"/>
</dbReference>
<keyword evidence="2" id="KW-0812">Transmembrane</keyword>
<dbReference type="EMBL" id="JBHUCP010000028">
    <property type="protein sequence ID" value="MFD1534106.1"/>
    <property type="molecule type" value="Genomic_DNA"/>
</dbReference>
<evidence type="ECO:0000256" key="2">
    <source>
        <dbReference type="SAM" id="Phobius"/>
    </source>
</evidence>
<dbReference type="InterPro" id="IPR036291">
    <property type="entry name" value="NAD(P)-bd_dom_sf"/>
</dbReference>
<feature type="transmembrane region" description="Helical" evidence="2">
    <location>
        <begin position="50"/>
        <end position="69"/>
    </location>
</feature>
<accession>A0ABW4FVY3</accession>
<comment type="similarity">
    <text evidence="1">Belongs to the polysaccharide synthase family.</text>
</comment>
<keyword evidence="5" id="KW-1185">Reference proteome</keyword>
<dbReference type="Proteomes" id="UP001597145">
    <property type="component" value="Unassembled WGS sequence"/>
</dbReference>
<dbReference type="CDD" id="cd05237">
    <property type="entry name" value="UDP_invert_4-6DH_SDR_e"/>
    <property type="match status" value="1"/>
</dbReference>
<gene>
    <name evidence="4" type="ORF">ACFSCY_32280</name>
</gene>
<keyword evidence="2" id="KW-0472">Membrane</keyword>
<name>A0ABW4FVY3_9PSEU</name>
<proteinExistence type="inferred from homology"/>
<evidence type="ECO:0000259" key="3">
    <source>
        <dbReference type="Pfam" id="PF02719"/>
    </source>
</evidence>